<protein>
    <submittedName>
        <fullName evidence="1">Uncharacterized protein</fullName>
    </submittedName>
</protein>
<accession>A0ACC1SZX0</accession>
<sequence length="388" mass="42560">MGAPAELQIRVDRQADRSRELNATTTVVLVLSVLFVALRVWARYIRLGYGTDDWMTIAALVFVFLTGAINYAMISHGLGKHAITVADADQVVFFKLLLAFECIYVTAVMLVKFALLQMYLRIFPSRGFKLGAAIIAAIVVAWWISIVAVSIFQCSPIKKAWLPLIDGTCINLKASFIANAIPNIATDIAILAMPMGQVWKLHANFAQRLSLCIMFLLGSFVLFASIYRFTTIMQFDPVDTTWTLATACTWCVVEVACGVIAVCLPTLRPLMLMISSQFDSITDSKGRHSSRRGAPTELRSIDRIGGSNPGQRYFQRLGNEEGHDISHDNSVSEESADFPGLPESYPPVPRLGAGLLGDLPLLYYTVVRAATGDLALATDPSPWLNSGF</sequence>
<comment type="caution">
    <text evidence="1">The sequence shown here is derived from an EMBL/GenBank/DDBJ whole genome shotgun (WGS) entry which is preliminary data.</text>
</comment>
<dbReference type="EMBL" id="JANRMS010000013">
    <property type="protein sequence ID" value="KAJ3549854.1"/>
    <property type="molecule type" value="Genomic_DNA"/>
</dbReference>
<name>A0ACC1SZX0_9HYPO</name>
<gene>
    <name evidence="1" type="ORF">NM208_g286</name>
</gene>
<reference evidence="1" key="1">
    <citation type="submission" date="2022-08" db="EMBL/GenBank/DDBJ databases">
        <title>Genome Sequence of Fusarium decemcellulare.</title>
        <authorList>
            <person name="Buettner E."/>
        </authorList>
    </citation>
    <scope>NUCLEOTIDE SEQUENCE</scope>
    <source>
        <strain evidence="1">Babe19</strain>
    </source>
</reference>
<proteinExistence type="predicted"/>
<keyword evidence="2" id="KW-1185">Reference proteome</keyword>
<dbReference type="Proteomes" id="UP001148629">
    <property type="component" value="Unassembled WGS sequence"/>
</dbReference>
<evidence type="ECO:0000313" key="1">
    <source>
        <dbReference type="EMBL" id="KAJ3549854.1"/>
    </source>
</evidence>
<evidence type="ECO:0000313" key="2">
    <source>
        <dbReference type="Proteomes" id="UP001148629"/>
    </source>
</evidence>
<organism evidence="1 2">
    <name type="scientific">Fusarium decemcellulare</name>
    <dbReference type="NCBI Taxonomy" id="57161"/>
    <lineage>
        <taxon>Eukaryota</taxon>
        <taxon>Fungi</taxon>
        <taxon>Dikarya</taxon>
        <taxon>Ascomycota</taxon>
        <taxon>Pezizomycotina</taxon>
        <taxon>Sordariomycetes</taxon>
        <taxon>Hypocreomycetidae</taxon>
        <taxon>Hypocreales</taxon>
        <taxon>Nectriaceae</taxon>
        <taxon>Fusarium</taxon>
        <taxon>Fusarium decemcellulare species complex</taxon>
    </lineage>
</organism>